<dbReference type="InterPro" id="IPR027463">
    <property type="entry name" value="AcrB_DN_DC_subdom"/>
</dbReference>
<organism evidence="2">
    <name type="scientific">marine metagenome</name>
    <dbReference type="NCBI Taxonomy" id="408172"/>
    <lineage>
        <taxon>unclassified sequences</taxon>
        <taxon>metagenomes</taxon>
        <taxon>ecological metagenomes</taxon>
    </lineage>
</organism>
<feature type="transmembrane region" description="Helical" evidence="1">
    <location>
        <begin position="239"/>
        <end position="257"/>
    </location>
</feature>
<dbReference type="SUPFAM" id="SSF82714">
    <property type="entry name" value="Multidrug efflux transporter AcrB TolC docking domain, DN and DC subdomains"/>
    <property type="match status" value="1"/>
</dbReference>
<reference evidence="2" key="1">
    <citation type="submission" date="2018-05" db="EMBL/GenBank/DDBJ databases">
        <authorList>
            <person name="Lanie J.A."/>
            <person name="Ng W.-L."/>
            <person name="Kazmierczak K.M."/>
            <person name="Andrzejewski T.M."/>
            <person name="Davidsen T.M."/>
            <person name="Wayne K.J."/>
            <person name="Tettelin H."/>
            <person name="Glass J.I."/>
            <person name="Rusch D."/>
            <person name="Podicherti R."/>
            <person name="Tsui H.-C.T."/>
            <person name="Winkler M.E."/>
        </authorList>
    </citation>
    <scope>NUCLEOTIDE SEQUENCE</scope>
</reference>
<dbReference type="Gene3D" id="3.30.2090.10">
    <property type="entry name" value="Multidrug efflux transporter AcrB TolC docking domain, DN and DC subdomains"/>
    <property type="match status" value="1"/>
</dbReference>
<dbReference type="Gene3D" id="3.30.70.1430">
    <property type="entry name" value="Multidrug efflux transporter AcrB pore domain"/>
    <property type="match status" value="1"/>
</dbReference>
<dbReference type="InterPro" id="IPR001036">
    <property type="entry name" value="Acrflvin-R"/>
</dbReference>
<feature type="non-terminal residue" evidence="2">
    <location>
        <position position="259"/>
    </location>
</feature>
<keyword evidence="1" id="KW-0812">Transmembrane</keyword>
<feature type="transmembrane region" description="Helical" evidence="1">
    <location>
        <begin position="214"/>
        <end position="233"/>
    </location>
</feature>
<dbReference type="AlphaFoldDB" id="A0A382Z7U8"/>
<evidence type="ECO:0000313" key="2">
    <source>
        <dbReference type="EMBL" id="SVD91577.1"/>
    </source>
</evidence>
<protein>
    <recommendedName>
        <fullName evidence="3">Acriflavin resistance protein</fullName>
    </recommendedName>
</protein>
<gene>
    <name evidence="2" type="ORF">METZ01_LOCUS444431</name>
</gene>
<evidence type="ECO:0000256" key="1">
    <source>
        <dbReference type="SAM" id="Phobius"/>
    </source>
</evidence>
<dbReference type="SUPFAM" id="SSF82693">
    <property type="entry name" value="Multidrug efflux transporter AcrB pore domain, PN1, PN2, PC1 and PC2 subdomains"/>
    <property type="match status" value="1"/>
</dbReference>
<dbReference type="EMBL" id="UINC01181735">
    <property type="protein sequence ID" value="SVD91577.1"/>
    <property type="molecule type" value="Genomic_DNA"/>
</dbReference>
<dbReference type="PANTHER" id="PTHR32063:SF8">
    <property type="entry name" value="CATION EFFLUX PROTEIN"/>
    <property type="match status" value="1"/>
</dbReference>
<evidence type="ECO:0008006" key="3">
    <source>
        <dbReference type="Google" id="ProtNLM"/>
    </source>
</evidence>
<dbReference type="PANTHER" id="PTHR32063">
    <property type="match status" value="1"/>
</dbReference>
<dbReference type="Gene3D" id="3.30.70.1320">
    <property type="entry name" value="Multidrug efflux transporter AcrB pore domain like"/>
    <property type="match status" value="1"/>
</dbReference>
<name>A0A382Z7U8_9ZZZZ</name>
<sequence>PGTLPPMVQPFDPTASKPLMLLTVSSEQRNGKELYDIAYYSLRQMLSGVKGVIAPAAYGGSKRRIHIYVDPAKIEALGISQTQISKAIQQNTTMIPSGIADIGNLTFAIDAQGTIKNIEEFNDIVITHKDGIPIFIKDIGVASDASAIQTNIVRIDGKEQVYLPIFKRKGANTIASVNAVKNSLPLLAERMPDDVNLNVIFDQSSYVKNAISSLTYAAFGGLVLVIIVLLLFLGNYRSALIVSISLPLSIMVAFIVLSA</sequence>
<feature type="non-terminal residue" evidence="2">
    <location>
        <position position="1"/>
    </location>
</feature>
<keyword evidence="1" id="KW-1133">Transmembrane helix</keyword>
<proteinExistence type="predicted"/>
<dbReference type="Gene3D" id="1.20.1640.10">
    <property type="entry name" value="Multidrug efflux transporter AcrB transmembrane domain"/>
    <property type="match status" value="1"/>
</dbReference>
<keyword evidence="1" id="KW-0472">Membrane</keyword>
<dbReference type="Pfam" id="PF00873">
    <property type="entry name" value="ACR_tran"/>
    <property type="match status" value="1"/>
</dbReference>
<dbReference type="GO" id="GO:0005886">
    <property type="term" value="C:plasma membrane"/>
    <property type="evidence" value="ECO:0007669"/>
    <property type="project" value="TreeGrafter"/>
</dbReference>
<accession>A0A382Z7U8</accession>
<dbReference type="GO" id="GO:0042910">
    <property type="term" value="F:xenobiotic transmembrane transporter activity"/>
    <property type="evidence" value="ECO:0007669"/>
    <property type="project" value="TreeGrafter"/>
</dbReference>